<keyword evidence="8" id="KW-0718">Serine biosynthesis</keyword>
<dbReference type="PANTHER" id="PTHR43344:SF2">
    <property type="entry name" value="PHOSPHOSERINE PHOSPHATASE"/>
    <property type="match status" value="1"/>
</dbReference>
<dbReference type="EC" id="3.1.3.3" evidence="3"/>
<evidence type="ECO:0000256" key="2">
    <source>
        <dbReference type="ARBA" id="ARBA00005135"/>
    </source>
</evidence>
<dbReference type="Pfam" id="PF12710">
    <property type="entry name" value="HAD"/>
    <property type="match status" value="1"/>
</dbReference>
<evidence type="ECO:0000256" key="8">
    <source>
        <dbReference type="ARBA" id="ARBA00023299"/>
    </source>
</evidence>
<dbReference type="GO" id="GO:0000287">
    <property type="term" value="F:magnesium ion binding"/>
    <property type="evidence" value="ECO:0007669"/>
    <property type="project" value="TreeGrafter"/>
</dbReference>
<accession>A0A8T4KW49</accession>
<evidence type="ECO:0000256" key="1">
    <source>
        <dbReference type="ARBA" id="ARBA00001946"/>
    </source>
</evidence>
<dbReference type="AlphaFoldDB" id="A0A8T4KW49"/>
<dbReference type="Gene3D" id="3.40.50.1000">
    <property type="entry name" value="HAD superfamily/HAD-like"/>
    <property type="match status" value="1"/>
</dbReference>
<dbReference type="SFLD" id="SFLDG01129">
    <property type="entry name" value="C1.5:_HAD__Beta-PGM__Phosphata"/>
    <property type="match status" value="1"/>
</dbReference>
<evidence type="ECO:0000256" key="4">
    <source>
        <dbReference type="ARBA" id="ARBA00022605"/>
    </source>
</evidence>
<dbReference type="SFLD" id="SFLDS00003">
    <property type="entry name" value="Haloacid_Dehalogenase"/>
    <property type="match status" value="1"/>
</dbReference>
<organism evidence="9 10">
    <name type="scientific">Candidatus Iainarchaeum sp</name>
    <dbReference type="NCBI Taxonomy" id="3101447"/>
    <lineage>
        <taxon>Archaea</taxon>
        <taxon>Candidatus Iainarchaeota</taxon>
        <taxon>Candidatus Iainarchaeia</taxon>
        <taxon>Candidatus Iainarchaeales</taxon>
        <taxon>Candidatus Iainarchaeaceae</taxon>
        <taxon>Candidatus Iainarchaeum</taxon>
    </lineage>
</organism>
<evidence type="ECO:0000256" key="3">
    <source>
        <dbReference type="ARBA" id="ARBA00012640"/>
    </source>
</evidence>
<comment type="pathway">
    <text evidence="2">Amino-acid biosynthesis; L-serine biosynthesis; L-serine from 3-phospho-D-glycerate: step 3/3.</text>
</comment>
<keyword evidence="4" id="KW-0028">Amino-acid biosynthesis</keyword>
<dbReference type="PANTHER" id="PTHR43344">
    <property type="entry name" value="PHOSPHOSERINE PHOSPHATASE"/>
    <property type="match status" value="1"/>
</dbReference>
<dbReference type="GO" id="GO:0036424">
    <property type="term" value="F:L-phosphoserine phosphatase activity"/>
    <property type="evidence" value="ECO:0007669"/>
    <property type="project" value="TreeGrafter"/>
</dbReference>
<reference evidence="9" key="1">
    <citation type="submission" date="2021-03" db="EMBL/GenBank/DDBJ databases">
        <authorList>
            <person name="Jaffe A."/>
        </authorList>
    </citation>
    <scope>NUCLEOTIDE SEQUENCE</scope>
    <source>
        <strain evidence="9">RIFCSPLOWO2_01_FULL_43_13</strain>
    </source>
</reference>
<reference evidence="9" key="2">
    <citation type="submission" date="2021-05" db="EMBL/GenBank/DDBJ databases">
        <title>Protein family content uncovers lineage relationships and bacterial pathway maintenance mechanisms in DPANN archaea.</title>
        <authorList>
            <person name="Castelle C.J."/>
            <person name="Meheust R."/>
            <person name="Jaffe A.L."/>
            <person name="Seitz K."/>
            <person name="Gong X."/>
            <person name="Baker B.J."/>
            <person name="Banfield J.F."/>
        </authorList>
    </citation>
    <scope>NUCLEOTIDE SEQUENCE</scope>
    <source>
        <strain evidence="9">RIFCSPLOWO2_01_FULL_43_13</strain>
    </source>
</reference>
<dbReference type="InterPro" id="IPR036412">
    <property type="entry name" value="HAD-like_sf"/>
</dbReference>
<evidence type="ECO:0000256" key="6">
    <source>
        <dbReference type="ARBA" id="ARBA00022801"/>
    </source>
</evidence>
<evidence type="ECO:0000313" key="10">
    <source>
        <dbReference type="Proteomes" id="UP000680185"/>
    </source>
</evidence>
<comment type="caution">
    <text evidence="9">The sequence shown here is derived from an EMBL/GenBank/DDBJ whole genome shotgun (WGS) entry which is preliminary data.</text>
</comment>
<keyword evidence="5" id="KW-0479">Metal-binding</keyword>
<dbReference type="InterPro" id="IPR023214">
    <property type="entry name" value="HAD_sf"/>
</dbReference>
<dbReference type="GO" id="GO:0006564">
    <property type="term" value="P:L-serine biosynthetic process"/>
    <property type="evidence" value="ECO:0007669"/>
    <property type="project" value="UniProtKB-KW"/>
</dbReference>
<name>A0A8T4KW49_9ARCH</name>
<keyword evidence="6" id="KW-0378">Hydrolase</keyword>
<dbReference type="Proteomes" id="UP000680185">
    <property type="component" value="Unassembled WGS sequence"/>
</dbReference>
<keyword evidence="7" id="KW-0460">Magnesium</keyword>
<evidence type="ECO:0000256" key="7">
    <source>
        <dbReference type="ARBA" id="ARBA00022842"/>
    </source>
</evidence>
<comment type="cofactor">
    <cofactor evidence="1">
        <name>Mg(2+)</name>
        <dbReference type="ChEBI" id="CHEBI:18420"/>
    </cofactor>
</comment>
<protein>
    <recommendedName>
        <fullName evidence="3">phosphoserine phosphatase</fullName>
        <ecNumber evidence="3">3.1.3.3</ecNumber>
    </recommendedName>
</protein>
<dbReference type="EMBL" id="JAGVWB010000021">
    <property type="protein sequence ID" value="MBS3058367.1"/>
    <property type="molecule type" value="Genomic_DNA"/>
</dbReference>
<proteinExistence type="predicted"/>
<dbReference type="GO" id="GO:0005737">
    <property type="term" value="C:cytoplasm"/>
    <property type="evidence" value="ECO:0007669"/>
    <property type="project" value="TreeGrafter"/>
</dbReference>
<dbReference type="InterPro" id="IPR050582">
    <property type="entry name" value="HAD-like_SerB"/>
</dbReference>
<evidence type="ECO:0000313" key="9">
    <source>
        <dbReference type="EMBL" id="MBS3058367.1"/>
    </source>
</evidence>
<dbReference type="SUPFAM" id="SSF56784">
    <property type="entry name" value="HAD-like"/>
    <property type="match status" value="1"/>
</dbReference>
<sequence length="215" mass="24455">MDSKIKLACFDFDNTLVDFSPHYSSWDFLHSGLGVFEESQKLKKQYFEGKFNFAEWAVKDLELWRAKGATREILTRIIRKAKPMPRVLETLEKLRSKGLKLAVVSGGLDFVYEAFFPERIFDVIEICKAVFSKTGLIERVEAHKVEDKLSQVKRISASFGLSLNEVAFVGDHYNDVEVVSKVGLGIAFNPGHSGLEEKAKVVIREKDFSKLLDFL</sequence>
<gene>
    <name evidence="9" type="ORF">J4478_03110</name>
</gene>
<evidence type="ECO:0000256" key="5">
    <source>
        <dbReference type="ARBA" id="ARBA00022723"/>
    </source>
</evidence>
<dbReference type="NCBIfam" id="TIGR01488">
    <property type="entry name" value="HAD-SF-IB"/>
    <property type="match status" value="1"/>
</dbReference>